<dbReference type="AlphaFoldDB" id="A0A174NQI5"/>
<accession>A0A174NQI5</accession>
<evidence type="ECO:0000313" key="2">
    <source>
        <dbReference type="Proteomes" id="UP000095709"/>
    </source>
</evidence>
<organism evidence="1 2">
    <name type="scientific">Fusicatenibacter saccharivorans</name>
    <dbReference type="NCBI Taxonomy" id="1150298"/>
    <lineage>
        <taxon>Bacteria</taxon>
        <taxon>Bacillati</taxon>
        <taxon>Bacillota</taxon>
        <taxon>Clostridia</taxon>
        <taxon>Lachnospirales</taxon>
        <taxon>Lachnospiraceae</taxon>
        <taxon>Fusicatenibacter</taxon>
    </lineage>
</organism>
<evidence type="ECO:0000313" key="1">
    <source>
        <dbReference type="EMBL" id="CUP50883.1"/>
    </source>
</evidence>
<proteinExistence type="predicted"/>
<gene>
    <name evidence="1" type="ORF">ERS852498_02144</name>
</gene>
<sequence length="132" mass="15562">MRERIESKHVTKEIKNQMPVIPVEIIKERGCTFCPYYLGSYEKQPRCMMKNCAWDDENERFHPVLRGLIPFYKEKMEKAEEKFLAMKKIYTTLLGMFADEMKQEELEKDECYGCAYGKCGPCIGICYKSMKA</sequence>
<dbReference type="EMBL" id="CZAL01000011">
    <property type="protein sequence ID" value="CUP50883.1"/>
    <property type="molecule type" value="Genomic_DNA"/>
</dbReference>
<reference evidence="1 2" key="1">
    <citation type="submission" date="2015-09" db="EMBL/GenBank/DDBJ databases">
        <authorList>
            <consortium name="Pathogen Informatics"/>
        </authorList>
    </citation>
    <scope>NUCLEOTIDE SEQUENCE [LARGE SCALE GENOMIC DNA]</scope>
    <source>
        <strain evidence="1 2">2789STDY5834885</strain>
    </source>
</reference>
<protein>
    <submittedName>
        <fullName evidence="1">Uncharacterized protein</fullName>
    </submittedName>
</protein>
<dbReference type="Proteomes" id="UP000095709">
    <property type="component" value="Unassembled WGS sequence"/>
</dbReference>
<name>A0A174NQI5_9FIRM</name>
<dbReference type="RefSeq" id="WP_055267009.1">
    <property type="nucleotide sequence ID" value="NZ_CZAL01000011.1"/>
</dbReference>